<keyword evidence="6" id="KW-0547">Nucleotide-binding</keyword>
<feature type="domain" description="PI3K/PI4K catalytic" evidence="17">
    <location>
        <begin position="1"/>
        <end position="250"/>
    </location>
</feature>
<evidence type="ECO:0000256" key="2">
    <source>
        <dbReference type="ARBA" id="ARBA00012513"/>
    </source>
</evidence>
<dbReference type="SMART" id="SM00146">
    <property type="entry name" value="PI3Kc"/>
    <property type="match status" value="1"/>
</dbReference>
<evidence type="ECO:0000256" key="13">
    <source>
        <dbReference type="ARBA" id="ARBA00031460"/>
    </source>
</evidence>
<dbReference type="OrthoDB" id="381190at2759"/>
<dbReference type="InterPro" id="IPR011009">
    <property type="entry name" value="Kinase-like_dom_sf"/>
</dbReference>
<evidence type="ECO:0000256" key="3">
    <source>
        <dbReference type="ARBA" id="ARBA00014619"/>
    </source>
</evidence>
<protein>
    <recommendedName>
        <fullName evidence="3">Serine/threonine-protein kinase TEL1</fullName>
        <ecNumber evidence="2">2.7.11.1</ecNumber>
    </recommendedName>
    <alternativeName>
        <fullName evidence="11">ATM homolog</fullName>
    </alternativeName>
    <alternativeName>
        <fullName evidence="13 14">DNA-damage checkpoint kinase TEL1</fullName>
    </alternativeName>
    <alternativeName>
        <fullName evidence="4">Serine/threonine-protein kinase tel1</fullName>
    </alternativeName>
    <alternativeName>
        <fullName evidence="12">Telomere length regulation protein 1</fullName>
    </alternativeName>
</protein>
<dbReference type="PROSITE" id="PS00916">
    <property type="entry name" value="PI3_4_KINASE_2"/>
    <property type="match status" value="1"/>
</dbReference>
<feature type="non-terminal residue" evidence="19">
    <location>
        <position position="1"/>
    </location>
</feature>
<dbReference type="Pfam" id="PF00454">
    <property type="entry name" value="PI3_PI4_kinase"/>
    <property type="match status" value="1"/>
</dbReference>
<proteinExistence type="predicted"/>
<dbReference type="GO" id="GO:0035556">
    <property type="term" value="P:intracellular signal transduction"/>
    <property type="evidence" value="ECO:0007669"/>
    <property type="project" value="UniProtKB-ARBA"/>
</dbReference>
<evidence type="ECO:0000256" key="4">
    <source>
        <dbReference type="ARBA" id="ARBA00020288"/>
    </source>
</evidence>
<comment type="catalytic activity">
    <reaction evidence="15">
        <text>L-threonyl-[protein] + ATP = O-phospho-L-threonyl-[protein] + ADP + H(+)</text>
        <dbReference type="Rhea" id="RHEA:46608"/>
        <dbReference type="Rhea" id="RHEA-COMP:11060"/>
        <dbReference type="Rhea" id="RHEA-COMP:11605"/>
        <dbReference type="ChEBI" id="CHEBI:15378"/>
        <dbReference type="ChEBI" id="CHEBI:30013"/>
        <dbReference type="ChEBI" id="CHEBI:30616"/>
        <dbReference type="ChEBI" id="CHEBI:61977"/>
        <dbReference type="ChEBI" id="CHEBI:456216"/>
        <dbReference type="EC" id="2.7.11.1"/>
    </reaction>
</comment>
<keyword evidence="7" id="KW-0227">DNA damage</keyword>
<evidence type="ECO:0000256" key="10">
    <source>
        <dbReference type="ARBA" id="ARBA00023242"/>
    </source>
</evidence>
<name>A0A4V1IVQ8_9FUNG</name>
<sequence>IRTYKVIPLSPHAGVLQWVDNTCPLGEYLSQAHKKYRPQDWPATQCRKMMSEEHAKAGSTAQSKLSVYNLISQRFQPVFRHFFLERYKDPDTWFERRVRYSRSVAVSSMIGFVLGIGDRHAQNILIDSTTAETIHIDLGIAFDQGKLLPTPERVPFRLTRDMVDGMGITGVDGVFRRCCEKTMQVLRDEADILLAILDVFRYDPLYHWHISPLKARKLQNDEAARMVGVLPARAVGVATKAAESSNKEAERALAAVRAKFSSDVGVECQVNDLIRMATSPENLCRLYPGRQRAADYADTVRD</sequence>
<dbReference type="InterPro" id="IPR000403">
    <property type="entry name" value="PI3/4_kinase_cat_dom"/>
</dbReference>
<dbReference type="GO" id="GO:0004674">
    <property type="term" value="F:protein serine/threonine kinase activity"/>
    <property type="evidence" value="ECO:0007669"/>
    <property type="project" value="UniProtKB-EC"/>
</dbReference>
<evidence type="ECO:0000256" key="7">
    <source>
        <dbReference type="ARBA" id="ARBA00022763"/>
    </source>
</evidence>
<feature type="domain" description="FATC" evidence="18">
    <location>
        <begin position="262"/>
        <end position="294"/>
    </location>
</feature>
<dbReference type="InterPro" id="IPR003152">
    <property type="entry name" value="FATC_dom"/>
</dbReference>
<accession>A0A4V1IVQ8</accession>
<dbReference type="STRING" id="78915.A0A4V1IVQ8"/>
<comment type="catalytic activity">
    <reaction evidence="16">
        <text>L-seryl-[protein] + ATP = O-phospho-L-seryl-[protein] + ADP + H(+)</text>
        <dbReference type="Rhea" id="RHEA:17989"/>
        <dbReference type="Rhea" id="RHEA-COMP:9863"/>
        <dbReference type="Rhea" id="RHEA-COMP:11604"/>
        <dbReference type="ChEBI" id="CHEBI:15378"/>
        <dbReference type="ChEBI" id="CHEBI:29999"/>
        <dbReference type="ChEBI" id="CHEBI:30616"/>
        <dbReference type="ChEBI" id="CHEBI:83421"/>
        <dbReference type="ChEBI" id="CHEBI:456216"/>
        <dbReference type="EC" id="2.7.11.1"/>
    </reaction>
</comment>
<gene>
    <name evidence="19" type="ORF">THASP1DRAFT_20519</name>
</gene>
<comment type="subcellular location">
    <subcellularLocation>
        <location evidence="1">Nucleus</location>
    </subcellularLocation>
</comment>
<evidence type="ECO:0000259" key="17">
    <source>
        <dbReference type="PROSITE" id="PS50290"/>
    </source>
</evidence>
<dbReference type="Proteomes" id="UP000271241">
    <property type="component" value="Unassembled WGS sequence"/>
</dbReference>
<dbReference type="PROSITE" id="PS51190">
    <property type="entry name" value="FATC"/>
    <property type="match status" value="1"/>
</dbReference>
<keyword evidence="5" id="KW-0808">Transferase</keyword>
<dbReference type="AlphaFoldDB" id="A0A4V1IVQ8"/>
<evidence type="ECO:0000313" key="19">
    <source>
        <dbReference type="EMBL" id="RKP04909.1"/>
    </source>
</evidence>
<organism evidence="19 20">
    <name type="scientific">Thamnocephalis sphaerospora</name>
    <dbReference type="NCBI Taxonomy" id="78915"/>
    <lineage>
        <taxon>Eukaryota</taxon>
        <taxon>Fungi</taxon>
        <taxon>Fungi incertae sedis</taxon>
        <taxon>Zoopagomycota</taxon>
        <taxon>Zoopagomycotina</taxon>
        <taxon>Zoopagomycetes</taxon>
        <taxon>Zoopagales</taxon>
        <taxon>Sigmoideomycetaceae</taxon>
        <taxon>Thamnocephalis</taxon>
    </lineage>
</organism>
<dbReference type="CDD" id="cd05171">
    <property type="entry name" value="PIKKc_ATM"/>
    <property type="match status" value="1"/>
</dbReference>
<dbReference type="SMART" id="SM01343">
    <property type="entry name" value="FATC"/>
    <property type="match status" value="1"/>
</dbReference>
<evidence type="ECO:0000256" key="14">
    <source>
        <dbReference type="ARBA" id="ARBA00032467"/>
    </source>
</evidence>
<dbReference type="PANTHER" id="PTHR37079:SF4">
    <property type="entry name" value="SERINE_THREONINE-PROTEIN KINASE ATM"/>
    <property type="match status" value="1"/>
</dbReference>
<evidence type="ECO:0000256" key="16">
    <source>
        <dbReference type="ARBA" id="ARBA00048679"/>
    </source>
</evidence>
<keyword evidence="10" id="KW-0539">Nucleus</keyword>
<reference evidence="20" key="1">
    <citation type="journal article" date="2018" name="Nat. Microbiol.">
        <title>Leveraging single-cell genomics to expand the fungal tree of life.</title>
        <authorList>
            <person name="Ahrendt S.R."/>
            <person name="Quandt C.A."/>
            <person name="Ciobanu D."/>
            <person name="Clum A."/>
            <person name="Salamov A."/>
            <person name="Andreopoulos B."/>
            <person name="Cheng J.F."/>
            <person name="Woyke T."/>
            <person name="Pelin A."/>
            <person name="Henrissat B."/>
            <person name="Reynolds N.K."/>
            <person name="Benny G.L."/>
            <person name="Smith M.E."/>
            <person name="James T.Y."/>
            <person name="Grigoriev I.V."/>
        </authorList>
    </citation>
    <scope>NUCLEOTIDE SEQUENCE [LARGE SCALE GENOMIC DNA]</scope>
    <source>
        <strain evidence="20">RSA 1356</strain>
    </source>
</reference>
<dbReference type="Pfam" id="PF02260">
    <property type="entry name" value="FATC"/>
    <property type="match status" value="1"/>
</dbReference>
<dbReference type="PANTHER" id="PTHR37079">
    <property type="entry name" value="SERINE/THREONINE-PROTEIN KINASE ATM"/>
    <property type="match status" value="1"/>
</dbReference>
<evidence type="ECO:0000256" key="15">
    <source>
        <dbReference type="ARBA" id="ARBA00047899"/>
    </source>
</evidence>
<evidence type="ECO:0000256" key="9">
    <source>
        <dbReference type="ARBA" id="ARBA00022840"/>
    </source>
</evidence>
<dbReference type="Gene3D" id="1.10.1070.11">
    <property type="entry name" value="Phosphatidylinositol 3-/4-kinase, catalytic domain"/>
    <property type="match status" value="1"/>
</dbReference>
<keyword evidence="8 19" id="KW-0418">Kinase</keyword>
<evidence type="ECO:0000313" key="20">
    <source>
        <dbReference type="Proteomes" id="UP000271241"/>
    </source>
</evidence>
<dbReference type="EMBL" id="KZ993376">
    <property type="protein sequence ID" value="RKP04909.1"/>
    <property type="molecule type" value="Genomic_DNA"/>
</dbReference>
<dbReference type="GO" id="GO:0005634">
    <property type="term" value="C:nucleus"/>
    <property type="evidence" value="ECO:0007669"/>
    <property type="project" value="UniProtKB-SubCell"/>
</dbReference>
<evidence type="ECO:0000256" key="12">
    <source>
        <dbReference type="ARBA" id="ARBA00030222"/>
    </source>
</evidence>
<dbReference type="GO" id="GO:0005524">
    <property type="term" value="F:ATP binding"/>
    <property type="evidence" value="ECO:0007669"/>
    <property type="project" value="UniProtKB-KW"/>
</dbReference>
<evidence type="ECO:0000256" key="8">
    <source>
        <dbReference type="ARBA" id="ARBA00022777"/>
    </source>
</evidence>
<dbReference type="InterPro" id="IPR018936">
    <property type="entry name" value="PI3/4_kinase_CS"/>
</dbReference>
<dbReference type="PROSITE" id="PS50290">
    <property type="entry name" value="PI3_4_KINASE_3"/>
    <property type="match status" value="1"/>
</dbReference>
<dbReference type="InterPro" id="IPR036940">
    <property type="entry name" value="PI3/4_kinase_cat_sf"/>
</dbReference>
<evidence type="ECO:0000256" key="11">
    <source>
        <dbReference type="ARBA" id="ARBA00030020"/>
    </source>
</evidence>
<dbReference type="EC" id="2.7.11.1" evidence="2"/>
<evidence type="ECO:0000259" key="18">
    <source>
        <dbReference type="PROSITE" id="PS51190"/>
    </source>
</evidence>
<dbReference type="InterPro" id="IPR044107">
    <property type="entry name" value="PIKKc_ATM"/>
</dbReference>
<evidence type="ECO:0000256" key="6">
    <source>
        <dbReference type="ARBA" id="ARBA00022741"/>
    </source>
</evidence>
<dbReference type="InterPro" id="IPR038980">
    <property type="entry name" value="ATM_plant"/>
</dbReference>
<evidence type="ECO:0000256" key="1">
    <source>
        <dbReference type="ARBA" id="ARBA00004123"/>
    </source>
</evidence>
<keyword evidence="20" id="KW-1185">Reference proteome</keyword>
<evidence type="ECO:0000256" key="5">
    <source>
        <dbReference type="ARBA" id="ARBA00022679"/>
    </source>
</evidence>
<keyword evidence="9" id="KW-0067">ATP-binding</keyword>
<dbReference type="SUPFAM" id="SSF56112">
    <property type="entry name" value="Protein kinase-like (PK-like)"/>
    <property type="match status" value="1"/>
</dbReference>
<dbReference type="GO" id="GO:0006281">
    <property type="term" value="P:DNA repair"/>
    <property type="evidence" value="ECO:0007669"/>
    <property type="project" value="InterPro"/>
</dbReference>